<proteinExistence type="predicted"/>
<organism evidence="1 2">
    <name type="scientific">Halalkalibacter alkaliphilus</name>
    <dbReference type="NCBI Taxonomy" id="2917993"/>
    <lineage>
        <taxon>Bacteria</taxon>
        <taxon>Bacillati</taxon>
        <taxon>Bacillota</taxon>
        <taxon>Bacilli</taxon>
        <taxon>Bacillales</taxon>
        <taxon>Bacillaceae</taxon>
        <taxon>Halalkalibacter</taxon>
    </lineage>
</organism>
<dbReference type="EMBL" id="JAKRYL010000008">
    <property type="protein sequence ID" value="MCL7747312.1"/>
    <property type="molecule type" value="Genomic_DNA"/>
</dbReference>
<evidence type="ECO:0000313" key="1">
    <source>
        <dbReference type="EMBL" id="MCL7747312.1"/>
    </source>
</evidence>
<evidence type="ECO:0000313" key="2">
    <source>
        <dbReference type="Proteomes" id="UP001139150"/>
    </source>
</evidence>
<name>A0A9X2CS88_9BACI</name>
<dbReference type="AlphaFoldDB" id="A0A9X2CS88"/>
<reference evidence="1" key="1">
    <citation type="submission" date="2022-02" db="EMBL/GenBank/DDBJ databases">
        <title>Halalkalibacter sp. nov. isolated from Lonar Lake, India.</title>
        <authorList>
            <person name="Joshi A."/>
            <person name="Thite S."/>
            <person name="Lodha T."/>
        </authorList>
    </citation>
    <scope>NUCLEOTIDE SEQUENCE</scope>
    <source>
        <strain evidence="1">MEB205</strain>
    </source>
</reference>
<dbReference type="RefSeq" id="WP_250096218.1">
    <property type="nucleotide sequence ID" value="NZ_JAKRYL010000008.1"/>
</dbReference>
<sequence length="112" mass="13285">MYPKQFTHNNKNYYLMEQPNSVEELKDLLLTNPYEIYAILNESTDQSEEPMLTTFLALYNLDFKDKIIFFDVSRQPQSTLTTELWSLPKGFIEKIDVGRVDRYPIKFYKGSN</sequence>
<dbReference type="Proteomes" id="UP001139150">
    <property type="component" value="Unassembled WGS sequence"/>
</dbReference>
<protein>
    <submittedName>
        <fullName evidence="1">Uncharacterized protein</fullName>
    </submittedName>
</protein>
<comment type="caution">
    <text evidence="1">The sequence shown here is derived from an EMBL/GenBank/DDBJ whole genome shotgun (WGS) entry which is preliminary data.</text>
</comment>
<gene>
    <name evidence="1" type="ORF">MF646_09285</name>
</gene>
<keyword evidence="2" id="KW-1185">Reference proteome</keyword>
<accession>A0A9X2CS88</accession>